<comment type="caution">
    <text evidence="9">The sequence shown here is derived from an EMBL/GenBank/DDBJ whole genome shotgun (WGS) entry which is preliminary data.</text>
</comment>
<comment type="similarity">
    <text evidence="2">Belongs to the bacterial sugar transferase family.</text>
</comment>
<evidence type="ECO:0000313" key="10">
    <source>
        <dbReference type="Proteomes" id="UP000003675"/>
    </source>
</evidence>
<keyword evidence="3 9" id="KW-0808">Transferase</keyword>
<protein>
    <submittedName>
        <fullName evidence="9">Bacterial sugar transferase</fullName>
        <ecNumber evidence="9">2.4.1.-</ecNumber>
    </submittedName>
</protein>
<dbReference type="STRING" id="525309.HMPREF0494_2140"/>
<dbReference type="PANTHER" id="PTHR30576">
    <property type="entry name" value="COLANIC BIOSYNTHESIS UDP-GLUCOSE LIPID CARRIER TRANSFERASE"/>
    <property type="match status" value="1"/>
</dbReference>
<dbReference type="GO" id="GO:0016757">
    <property type="term" value="F:glycosyltransferase activity"/>
    <property type="evidence" value="ECO:0007669"/>
    <property type="project" value="UniProtKB-KW"/>
</dbReference>
<feature type="transmembrane region" description="Helical" evidence="7">
    <location>
        <begin position="52"/>
        <end position="74"/>
    </location>
</feature>
<accession>C8P9Z6</accession>
<evidence type="ECO:0000256" key="1">
    <source>
        <dbReference type="ARBA" id="ARBA00004141"/>
    </source>
</evidence>
<dbReference type="EMBL" id="ACLL01000067">
    <property type="protein sequence ID" value="EEW52718.1"/>
    <property type="molecule type" value="Genomic_DNA"/>
</dbReference>
<evidence type="ECO:0000256" key="4">
    <source>
        <dbReference type="ARBA" id="ARBA00022692"/>
    </source>
</evidence>
<keyword evidence="5 7" id="KW-1133">Transmembrane helix</keyword>
<dbReference type="eggNOG" id="COG2148">
    <property type="taxonomic scope" value="Bacteria"/>
</dbReference>
<name>C8P9Z6_9LACO</name>
<organism evidence="9 10">
    <name type="scientific">Limosilactobacillus antri DSM 16041</name>
    <dbReference type="NCBI Taxonomy" id="525309"/>
    <lineage>
        <taxon>Bacteria</taxon>
        <taxon>Bacillati</taxon>
        <taxon>Bacillota</taxon>
        <taxon>Bacilli</taxon>
        <taxon>Lactobacillales</taxon>
        <taxon>Lactobacillaceae</taxon>
        <taxon>Limosilactobacillus</taxon>
    </lineage>
</organism>
<reference evidence="9 10" key="1">
    <citation type="submission" date="2009-09" db="EMBL/GenBank/DDBJ databases">
        <authorList>
            <person name="Qin X."/>
            <person name="Bachman B."/>
            <person name="Battles P."/>
            <person name="Bell A."/>
            <person name="Bess C."/>
            <person name="Bickham C."/>
            <person name="Chaboub L."/>
            <person name="Chen D."/>
            <person name="Coyle M."/>
            <person name="Deiros D.R."/>
            <person name="Dinh H."/>
            <person name="Forbes L."/>
            <person name="Fowler G."/>
            <person name="Francisco L."/>
            <person name="Fu Q."/>
            <person name="Gubbala S."/>
            <person name="Hale W."/>
            <person name="Han Y."/>
            <person name="Hemphill L."/>
            <person name="Highlander S.K."/>
            <person name="Hirani K."/>
            <person name="Hogues M."/>
            <person name="Jackson L."/>
            <person name="Jakkamsetti A."/>
            <person name="Javaid M."/>
            <person name="Jiang H."/>
            <person name="Korchina V."/>
            <person name="Kovar C."/>
            <person name="Lara F."/>
            <person name="Lee S."/>
            <person name="Mata R."/>
            <person name="Mathew T."/>
            <person name="Moen C."/>
            <person name="Morales K."/>
            <person name="Munidasa M."/>
            <person name="Nazareth L."/>
            <person name="Ngo R."/>
            <person name="Nguyen L."/>
            <person name="Okwuonu G."/>
            <person name="Ongeri F."/>
            <person name="Patil S."/>
            <person name="Petrosino J."/>
            <person name="Pham C."/>
            <person name="Pham P."/>
            <person name="Pu L.-L."/>
            <person name="Puazo M."/>
            <person name="Raj R."/>
            <person name="Reid J."/>
            <person name="Rouhana J."/>
            <person name="Saada N."/>
            <person name="Shang Y."/>
            <person name="Simmons D."/>
            <person name="Thornton R."/>
            <person name="Warren J."/>
            <person name="Weissenberger G."/>
            <person name="Zhang J."/>
            <person name="Zhang L."/>
            <person name="Zhou C."/>
            <person name="Zhu D."/>
            <person name="Muzny D."/>
            <person name="Worley K."/>
            <person name="Gibbs R."/>
        </authorList>
    </citation>
    <scope>NUCLEOTIDE SEQUENCE [LARGE SCALE GENOMIC DNA]</scope>
    <source>
        <strain evidence="9 10">DSM 16041</strain>
    </source>
</reference>
<evidence type="ECO:0000256" key="5">
    <source>
        <dbReference type="ARBA" id="ARBA00022989"/>
    </source>
</evidence>
<dbReference type="HOGENOM" id="CLU_024920_1_0_9"/>
<keyword evidence="4 7" id="KW-0812">Transmembrane</keyword>
<evidence type="ECO:0000313" key="9">
    <source>
        <dbReference type="EMBL" id="EEW52718.1"/>
    </source>
</evidence>
<dbReference type="AlphaFoldDB" id="C8P9Z6"/>
<dbReference type="GO" id="GO:0016780">
    <property type="term" value="F:phosphotransferase activity, for other substituted phosphate groups"/>
    <property type="evidence" value="ECO:0007669"/>
    <property type="project" value="TreeGrafter"/>
</dbReference>
<gene>
    <name evidence="9" type="primary">rfbP</name>
    <name evidence="9" type="ORF">HMPREF0494_2140</name>
</gene>
<dbReference type="NCBIfam" id="TIGR03025">
    <property type="entry name" value="EPS_sugtrans"/>
    <property type="match status" value="1"/>
</dbReference>
<proteinExistence type="inferred from homology"/>
<evidence type="ECO:0000256" key="2">
    <source>
        <dbReference type="ARBA" id="ARBA00006464"/>
    </source>
</evidence>
<dbReference type="EC" id="2.4.1.-" evidence="9"/>
<sequence>MITRKVFPKRGNTGIINGIPNLRREKKMKNKKIHINEQKLNHQYGYRTVKRLFDVVASTIAVVLLSPVFLLIAICIKVDDPNGPVFYSQTRVGKDGKQFKMFKFRSMVTNADELLAKLKAQNEIDGAMFKMKNDPRITKVGRVIRKYSLDELPQLINVIGGSMSIVGPRPPLVSEVAEYTAYDKQRLMVKPGATGMWQVGGRNDVDFAEMVELDLTYIQERSIWLDLKIMFETVKVMIVPNGAY</sequence>
<dbReference type="Pfam" id="PF02397">
    <property type="entry name" value="Bac_transf"/>
    <property type="match status" value="1"/>
</dbReference>
<dbReference type="PANTHER" id="PTHR30576:SF0">
    <property type="entry name" value="UNDECAPRENYL-PHOSPHATE N-ACETYLGALACTOSAMINYL 1-PHOSPHATE TRANSFERASE-RELATED"/>
    <property type="match status" value="1"/>
</dbReference>
<feature type="domain" description="Bacterial sugar transferase" evidence="8">
    <location>
        <begin position="50"/>
        <end position="238"/>
    </location>
</feature>
<evidence type="ECO:0000256" key="7">
    <source>
        <dbReference type="SAM" id="Phobius"/>
    </source>
</evidence>
<evidence type="ECO:0000256" key="6">
    <source>
        <dbReference type="ARBA" id="ARBA00023136"/>
    </source>
</evidence>
<comment type="subcellular location">
    <subcellularLocation>
        <location evidence="1">Membrane</location>
        <topology evidence="1">Multi-pass membrane protein</topology>
    </subcellularLocation>
</comment>
<evidence type="ECO:0000259" key="8">
    <source>
        <dbReference type="Pfam" id="PF02397"/>
    </source>
</evidence>
<evidence type="ECO:0000256" key="3">
    <source>
        <dbReference type="ARBA" id="ARBA00022679"/>
    </source>
</evidence>
<dbReference type="InterPro" id="IPR017475">
    <property type="entry name" value="EPS_sugar_tfrase"/>
</dbReference>
<keyword evidence="6 7" id="KW-0472">Membrane</keyword>
<dbReference type="InterPro" id="IPR003362">
    <property type="entry name" value="Bact_transf"/>
</dbReference>
<dbReference type="Proteomes" id="UP000003675">
    <property type="component" value="Unassembled WGS sequence"/>
</dbReference>
<dbReference type="GO" id="GO:0016020">
    <property type="term" value="C:membrane"/>
    <property type="evidence" value="ECO:0007669"/>
    <property type="project" value="UniProtKB-SubCell"/>
</dbReference>
<keyword evidence="9" id="KW-0328">Glycosyltransferase</keyword>